<dbReference type="GO" id="GO:0016740">
    <property type="term" value="F:transferase activity"/>
    <property type="evidence" value="ECO:0007669"/>
    <property type="project" value="UniProtKB-KW"/>
</dbReference>
<keyword evidence="3" id="KW-1185">Reference proteome</keyword>
<dbReference type="RefSeq" id="WP_180282041.1">
    <property type="nucleotide sequence ID" value="NZ_JABFDB010000006.1"/>
</dbReference>
<dbReference type="EMBL" id="JABFDB010000006">
    <property type="protein sequence ID" value="NYZ20280.1"/>
    <property type="molecule type" value="Genomic_DNA"/>
</dbReference>
<dbReference type="Proteomes" id="UP000584642">
    <property type="component" value="Unassembled WGS sequence"/>
</dbReference>
<dbReference type="Pfam" id="PF04101">
    <property type="entry name" value="Glyco_tran_28_C"/>
    <property type="match status" value="1"/>
</dbReference>
<evidence type="ECO:0000313" key="3">
    <source>
        <dbReference type="Proteomes" id="UP000584642"/>
    </source>
</evidence>
<proteinExistence type="predicted"/>
<comment type="caution">
    <text evidence="2">The sequence shown here is derived from an EMBL/GenBank/DDBJ whole genome shotgun (WGS) entry which is preliminary data.</text>
</comment>
<protein>
    <submittedName>
        <fullName evidence="2">Glycosyl transferase family 28</fullName>
    </submittedName>
</protein>
<sequence>MKILFHVQHLLGIGHDRRAALVARGLAGAGMAVTLLRGGHAVPGVDYGPARVIQLPPVRAADAGFKTLLDEEGKPIDEAWRRHRRDAALRAFNDVAPDLLLVESFPFARRAFRFELIPLLEAAKAAGVPTACSVRDILVAKPDPARVEEVVGTVERLVDTVLVHGDPALIPFGATFPAAARIEDRIRYTGYVAAPAAPVIAEGDGAGEVVVSVGGGAVGLPLLRAALAARPLTPARDAVWRLLAGPDVAEEAMRPLRAAAPAGVIVERARPDFPALLARCRLSISQAGYNTVLDLLQAGCRAVVVPFAAGSETEQATRARLLEARGRLTVVEEAGLTPESLAAGVARTLAAPPPAPIRLELDGAARTARLLAAAMGA</sequence>
<dbReference type="SUPFAM" id="SSF53756">
    <property type="entry name" value="UDP-Glycosyltransferase/glycogen phosphorylase"/>
    <property type="match status" value="1"/>
</dbReference>
<gene>
    <name evidence="2" type="ORF">HND93_11200</name>
</gene>
<evidence type="ECO:0000259" key="1">
    <source>
        <dbReference type="Pfam" id="PF04101"/>
    </source>
</evidence>
<evidence type="ECO:0000313" key="2">
    <source>
        <dbReference type="EMBL" id="NYZ20280.1"/>
    </source>
</evidence>
<organism evidence="2 3">
    <name type="scientific">Azospirillum oleiclasticum</name>
    <dbReference type="NCBI Taxonomy" id="2735135"/>
    <lineage>
        <taxon>Bacteria</taxon>
        <taxon>Pseudomonadati</taxon>
        <taxon>Pseudomonadota</taxon>
        <taxon>Alphaproteobacteria</taxon>
        <taxon>Rhodospirillales</taxon>
        <taxon>Azospirillaceae</taxon>
        <taxon>Azospirillum</taxon>
    </lineage>
</organism>
<feature type="domain" description="Glycosyl transferase family 28 C-terminal" evidence="1">
    <location>
        <begin position="211"/>
        <end position="349"/>
    </location>
</feature>
<keyword evidence="2" id="KW-0808">Transferase</keyword>
<name>A0ABX2T7I8_9PROT</name>
<dbReference type="PANTHER" id="PTHR21015">
    <property type="entry name" value="UDP-N-ACETYLGLUCOSAMINE--N-ACETYLMURAMYL-(PENTAPEPTIDE) PYROPHOSPHORYL-UNDECAPRENOL N-ACETYLGLUCOSAMINE TRANSFERASE 1"/>
    <property type="match status" value="1"/>
</dbReference>
<dbReference type="Gene3D" id="3.40.50.2000">
    <property type="entry name" value="Glycogen Phosphorylase B"/>
    <property type="match status" value="1"/>
</dbReference>
<dbReference type="InterPro" id="IPR007235">
    <property type="entry name" value="Glyco_trans_28_C"/>
</dbReference>
<reference evidence="2 3" key="1">
    <citation type="submission" date="2020-05" db="EMBL/GenBank/DDBJ databases">
        <title>Azospirillum oleiclasticum sp. nov, a nitrogen-fixing and heavy crude oil-emulsifying bacterium isolated from the crude oil of Yumen Oilfield.</title>
        <authorList>
            <person name="Wu D."/>
            <person name="Cai M."/>
            <person name="Zhang X."/>
        </authorList>
    </citation>
    <scope>NUCLEOTIDE SEQUENCE [LARGE SCALE GENOMIC DNA]</scope>
    <source>
        <strain evidence="2 3">ROY-1-1-2</strain>
    </source>
</reference>
<dbReference type="PANTHER" id="PTHR21015:SF28">
    <property type="entry name" value="SLL1722 PROTEIN"/>
    <property type="match status" value="1"/>
</dbReference>
<accession>A0ABX2T7I8</accession>